<sequence length="23" mass="2847">MMRRRREYDLLNDFAKSSRTTLS</sequence>
<reference evidence="1" key="1">
    <citation type="submission" date="2014-09" db="EMBL/GenBank/DDBJ databases">
        <authorList>
            <person name="Magalhaes I.L.F."/>
            <person name="Oliveira U."/>
            <person name="Santos F.R."/>
            <person name="Vidigal T.H.D.A."/>
            <person name="Brescovit A.D."/>
            <person name="Santos A.J."/>
        </authorList>
    </citation>
    <scope>NUCLEOTIDE SEQUENCE</scope>
    <source>
        <tissue evidence="1">Shoot tissue taken approximately 20 cm above the soil surface</tissue>
    </source>
</reference>
<protein>
    <submittedName>
        <fullName evidence="1">Uncharacterized protein</fullName>
    </submittedName>
</protein>
<dbReference type="EMBL" id="GBRH01264366">
    <property type="protein sequence ID" value="JAD33529.1"/>
    <property type="molecule type" value="Transcribed_RNA"/>
</dbReference>
<evidence type="ECO:0000313" key="1">
    <source>
        <dbReference type="EMBL" id="JAD33529.1"/>
    </source>
</evidence>
<proteinExistence type="predicted"/>
<reference evidence="1" key="2">
    <citation type="journal article" date="2015" name="Data Brief">
        <title>Shoot transcriptome of the giant reed, Arundo donax.</title>
        <authorList>
            <person name="Barrero R.A."/>
            <person name="Guerrero F.D."/>
            <person name="Moolhuijzen P."/>
            <person name="Goolsby J.A."/>
            <person name="Tidwell J."/>
            <person name="Bellgard S.E."/>
            <person name="Bellgard M.I."/>
        </authorList>
    </citation>
    <scope>NUCLEOTIDE SEQUENCE</scope>
    <source>
        <tissue evidence="1">Shoot tissue taken approximately 20 cm above the soil surface</tissue>
    </source>
</reference>
<organism evidence="1">
    <name type="scientific">Arundo donax</name>
    <name type="common">Giant reed</name>
    <name type="synonym">Donax arundinaceus</name>
    <dbReference type="NCBI Taxonomy" id="35708"/>
    <lineage>
        <taxon>Eukaryota</taxon>
        <taxon>Viridiplantae</taxon>
        <taxon>Streptophyta</taxon>
        <taxon>Embryophyta</taxon>
        <taxon>Tracheophyta</taxon>
        <taxon>Spermatophyta</taxon>
        <taxon>Magnoliopsida</taxon>
        <taxon>Liliopsida</taxon>
        <taxon>Poales</taxon>
        <taxon>Poaceae</taxon>
        <taxon>PACMAD clade</taxon>
        <taxon>Arundinoideae</taxon>
        <taxon>Arundineae</taxon>
        <taxon>Arundo</taxon>
    </lineage>
</organism>
<accession>A0A0A8Z2B9</accession>
<dbReference type="AlphaFoldDB" id="A0A0A8Z2B9"/>
<name>A0A0A8Z2B9_ARUDO</name>